<feature type="domain" description="Flavin reductase like" evidence="5">
    <location>
        <begin position="21"/>
        <end position="144"/>
    </location>
</feature>
<dbReference type="Gene3D" id="2.30.110.10">
    <property type="entry name" value="Electron Transport, Fmn-binding Protein, Chain A"/>
    <property type="match status" value="1"/>
</dbReference>
<proteinExistence type="inferred from homology"/>
<sequence>MQLDFSTLSANDIYKLVSYSIFPRPIAWIVTEDEGVVNLAPFSYFAPMTSKPPVAVVSIGQKEDGSPKDTLANLLKTKKATICIANKTHADFMSKSAQPLPKSVSECAHFSIPTERIREDFPPIVQGIQAAFFVTLRETYPIQGSVTTPVFVNLEGAYYEDGIIDAGLHVTVEALGRMGKYYLIDPTYQEA</sequence>
<comment type="cofactor">
    <cofactor evidence="1">
        <name>FMN</name>
        <dbReference type="ChEBI" id="CHEBI:58210"/>
    </cofactor>
</comment>
<dbReference type="InterPro" id="IPR012349">
    <property type="entry name" value="Split_barrel_FMN-bd"/>
</dbReference>
<evidence type="ECO:0000313" key="7">
    <source>
        <dbReference type="Proteomes" id="UP000703590"/>
    </source>
</evidence>
<evidence type="ECO:0000256" key="1">
    <source>
        <dbReference type="ARBA" id="ARBA00001917"/>
    </source>
</evidence>
<reference evidence="6" key="2">
    <citation type="submission" date="2021-02" db="EMBL/GenBank/DDBJ databases">
        <authorList>
            <person name="Merkel A.Y."/>
        </authorList>
    </citation>
    <scope>NUCLEOTIDE SEQUENCE</scope>
    <source>
        <strain evidence="6">T05b</strain>
    </source>
</reference>
<dbReference type="PANTHER" id="PTHR33798:SF5">
    <property type="entry name" value="FLAVIN REDUCTASE LIKE DOMAIN-CONTAINING PROTEIN"/>
    <property type="match status" value="1"/>
</dbReference>
<evidence type="ECO:0000259" key="5">
    <source>
        <dbReference type="Pfam" id="PF01613"/>
    </source>
</evidence>
<evidence type="ECO:0000256" key="3">
    <source>
        <dbReference type="ARBA" id="ARBA00022643"/>
    </source>
</evidence>
<dbReference type="PANTHER" id="PTHR33798">
    <property type="entry name" value="FLAVOPROTEIN OXYGENASE"/>
    <property type="match status" value="1"/>
</dbReference>
<evidence type="ECO:0000256" key="4">
    <source>
        <dbReference type="ARBA" id="ARBA00038054"/>
    </source>
</evidence>
<comment type="similarity">
    <text evidence="4">Belongs to the flavoredoxin family.</text>
</comment>
<dbReference type="EMBL" id="JAFHKK010000004">
    <property type="protein sequence ID" value="MBN2963750.1"/>
    <property type="molecule type" value="Genomic_DNA"/>
</dbReference>
<keyword evidence="7" id="KW-1185">Reference proteome</keyword>
<organism evidence="6 7">
    <name type="scientific">Sulfurospirillum tamanense</name>
    <dbReference type="NCBI Taxonomy" id="2813362"/>
    <lineage>
        <taxon>Bacteria</taxon>
        <taxon>Pseudomonadati</taxon>
        <taxon>Campylobacterota</taxon>
        <taxon>Epsilonproteobacteria</taxon>
        <taxon>Campylobacterales</taxon>
        <taxon>Sulfurospirillaceae</taxon>
        <taxon>Sulfurospirillum</taxon>
    </lineage>
</organism>
<dbReference type="RefSeq" id="WP_205458189.1">
    <property type="nucleotide sequence ID" value="NZ_JAFHKK010000004.1"/>
</dbReference>
<reference evidence="6" key="1">
    <citation type="submission" date="2021-02" db="EMBL/GenBank/DDBJ databases">
        <title>Sulfurospirillum tamanensis sp. nov.</title>
        <authorList>
            <person name="Frolova A."/>
            <person name="Merkel A."/>
            <person name="Slobodkin A."/>
        </authorList>
    </citation>
    <scope>NUCLEOTIDE SEQUENCE</scope>
    <source>
        <strain evidence="6">T05b</strain>
    </source>
</reference>
<name>A0ABS2WQH0_9BACT</name>
<keyword evidence="2" id="KW-0285">Flavoprotein</keyword>
<evidence type="ECO:0000313" key="6">
    <source>
        <dbReference type="EMBL" id="MBN2963750.1"/>
    </source>
</evidence>
<accession>A0ABS2WQH0</accession>
<protein>
    <submittedName>
        <fullName evidence="6">Flavin reductase</fullName>
    </submittedName>
</protein>
<keyword evidence="3" id="KW-0288">FMN</keyword>
<evidence type="ECO:0000256" key="2">
    <source>
        <dbReference type="ARBA" id="ARBA00022630"/>
    </source>
</evidence>
<dbReference type="Pfam" id="PF01613">
    <property type="entry name" value="Flavin_Reduct"/>
    <property type="match status" value="1"/>
</dbReference>
<gene>
    <name evidence="6" type="ORF">JWV37_03065</name>
</gene>
<dbReference type="Proteomes" id="UP000703590">
    <property type="component" value="Unassembled WGS sequence"/>
</dbReference>
<dbReference type="InterPro" id="IPR002563">
    <property type="entry name" value="Flavin_Rdtase-like_dom"/>
</dbReference>
<comment type="caution">
    <text evidence="6">The sequence shown here is derived from an EMBL/GenBank/DDBJ whole genome shotgun (WGS) entry which is preliminary data.</text>
</comment>
<dbReference type="SUPFAM" id="SSF50475">
    <property type="entry name" value="FMN-binding split barrel"/>
    <property type="match status" value="1"/>
</dbReference>